<sequence length="131" mass="14788">MDLQHRIQGQLQESLKNRDTERTAAVRVLIGEFQRQPDKQLSDDQVVAIIKKLIKSESELLSAAGRSGSTFIEILEGYLPRQADEEEIRAWISENIELADYANKMQAMKPIMAHFGSSADGATVKRILQDF</sequence>
<dbReference type="Pfam" id="PF09424">
    <property type="entry name" value="YqeY"/>
    <property type="match status" value="1"/>
</dbReference>
<dbReference type="InterPro" id="IPR023168">
    <property type="entry name" value="GatB_Yqey_C_2"/>
</dbReference>
<dbReference type="AlphaFoldDB" id="A0A1M5T531"/>
<dbReference type="PANTHER" id="PTHR28055:SF1">
    <property type="entry name" value="ALTERED INHERITANCE OF MITOCHONDRIA PROTEIN 41, MITOCHONDRIAL"/>
    <property type="match status" value="1"/>
</dbReference>
<proteinExistence type="predicted"/>
<dbReference type="STRING" id="1121409.SAMN02745124_00600"/>
<dbReference type="GO" id="GO:0016884">
    <property type="term" value="F:carbon-nitrogen ligase activity, with glutamine as amido-N-donor"/>
    <property type="evidence" value="ECO:0007669"/>
    <property type="project" value="InterPro"/>
</dbReference>
<accession>A0A1M5T531</accession>
<keyword evidence="2" id="KW-1185">Reference proteome</keyword>
<dbReference type="Gene3D" id="1.10.10.410">
    <property type="match status" value="1"/>
</dbReference>
<evidence type="ECO:0008006" key="3">
    <source>
        <dbReference type="Google" id="ProtNLM"/>
    </source>
</evidence>
<dbReference type="PANTHER" id="PTHR28055">
    <property type="entry name" value="ALTERED INHERITANCE OF MITOCHONDRIA PROTEIN 41, MITOCHONDRIAL"/>
    <property type="match status" value="1"/>
</dbReference>
<dbReference type="OrthoDB" id="5418066at2"/>
<evidence type="ECO:0000313" key="1">
    <source>
        <dbReference type="EMBL" id="SHH45700.1"/>
    </source>
</evidence>
<dbReference type="EMBL" id="FQXS01000002">
    <property type="protein sequence ID" value="SHH45700.1"/>
    <property type="molecule type" value="Genomic_DNA"/>
</dbReference>
<protein>
    <recommendedName>
        <fullName evidence="3">Yqey-like protein</fullName>
    </recommendedName>
</protein>
<name>A0A1M5T531_9BACT</name>
<dbReference type="SUPFAM" id="SSF89095">
    <property type="entry name" value="GatB/YqeY motif"/>
    <property type="match status" value="1"/>
</dbReference>
<dbReference type="InterPro" id="IPR019004">
    <property type="entry name" value="YqeY/Aim41"/>
</dbReference>
<dbReference type="InterPro" id="IPR003789">
    <property type="entry name" value="Asn/Gln_tRNA_amidoTrase-B-like"/>
</dbReference>
<dbReference type="Gene3D" id="1.10.1510.10">
    <property type="entry name" value="Uncharacterised protein YqeY/AIM41 PF09424, N-terminal domain"/>
    <property type="match status" value="1"/>
</dbReference>
<dbReference type="RefSeq" id="WP_073373326.1">
    <property type="nucleotide sequence ID" value="NZ_FQXS01000002.1"/>
</dbReference>
<evidence type="ECO:0000313" key="2">
    <source>
        <dbReference type="Proteomes" id="UP000184139"/>
    </source>
</evidence>
<reference evidence="1 2" key="1">
    <citation type="submission" date="2016-11" db="EMBL/GenBank/DDBJ databases">
        <authorList>
            <person name="Jaros S."/>
            <person name="Januszkiewicz K."/>
            <person name="Wedrychowicz H."/>
        </authorList>
    </citation>
    <scope>NUCLEOTIDE SEQUENCE [LARGE SCALE GENOMIC DNA]</scope>
    <source>
        <strain evidence="1 2">DSM 9705</strain>
    </source>
</reference>
<organism evidence="1 2">
    <name type="scientific">Desulfofustis glycolicus DSM 9705</name>
    <dbReference type="NCBI Taxonomy" id="1121409"/>
    <lineage>
        <taxon>Bacteria</taxon>
        <taxon>Pseudomonadati</taxon>
        <taxon>Thermodesulfobacteriota</taxon>
        <taxon>Desulfobulbia</taxon>
        <taxon>Desulfobulbales</taxon>
        <taxon>Desulfocapsaceae</taxon>
        <taxon>Desulfofustis</taxon>
    </lineage>
</organism>
<gene>
    <name evidence="1" type="ORF">SAMN02745124_00600</name>
</gene>
<dbReference type="Proteomes" id="UP000184139">
    <property type="component" value="Unassembled WGS sequence"/>
</dbReference>
<dbReference type="InterPro" id="IPR042184">
    <property type="entry name" value="YqeY/Aim41_N"/>
</dbReference>